<protein>
    <recommendedName>
        <fullName evidence="4">Ribosome-associated protein</fullName>
    </recommendedName>
</protein>
<sequence length="159" mass="16967">MLGRDSVQPQRDLAQSCRAALADLAQQRLDHMDCLVHSDLGTGQDVEEGAAAQGPAAQVDALDHAASLWRRPGDNAVVSNFAFDSESVPEVPIRDDAIRLGQFLKLADLAEDGAQARDLIADGEVRVNGEVETRRGRQLVRGDLVSVLMPAGEESAKVG</sequence>
<gene>
    <name evidence="2" type="ORF">GCM10017772_26870</name>
</gene>
<comment type="caution">
    <text evidence="2">The sequence shown here is derived from an EMBL/GenBank/DDBJ whole genome shotgun (WGS) entry which is preliminary data.</text>
</comment>
<name>A0A919FYB6_9MICO</name>
<dbReference type="Proteomes" id="UP000627369">
    <property type="component" value="Unassembled WGS sequence"/>
</dbReference>
<keyword evidence="3" id="KW-1185">Reference proteome</keyword>
<dbReference type="EMBL" id="BNAS01000004">
    <property type="protein sequence ID" value="GHH74071.1"/>
    <property type="molecule type" value="Genomic_DNA"/>
</dbReference>
<reference evidence="2" key="2">
    <citation type="submission" date="2020-09" db="EMBL/GenBank/DDBJ databases">
        <authorList>
            <person name="Sun Q."/>
            <person name="Zhou Y."/>
        </authorList>
    </citation>
    <scope>NUCLEOTIDE SEQUENCE</scope>
    <source>
        <strain evidence="2">CGMCC 4.7398</strain>
    </source>
</reference>
<evidence type="ECO:0000313" key="2">
    <source>
        <dbReference type="EMBL" id="GHH74071.1"/>
    </source>
</evidence>
<proteinExistence type="predicted"/>
<evidence type="ECO:0000256" key="1">
    <source>
        <dbReference type="PROSITE-ProRule" id="PRU00182"/>
    </source>
</evidence>
<accession>A0A919FYB6</accession>
<dbReference type="PROSITE" id="PS50889">
    <property type="entry name" value="S4"/>
    <property type="match status" value="1"/>
</dbReference>
<dbReference type="Pfam" id="PF13275">
    <property type="entry name" value="S4_2"/>
    <property type="match status" value="1"/>
</dbReference>
<dbReference type="GO" id="GO:0003723">
    <property type="term" value="F:RNA binding"/>
    <property type="evidence" value="ECO:0007669"/>
    <property type="project" value="UniProtKB-KW"/>
</dbReference>
<organism evidence="2 3">
    <name type="scientific">Promicromonospora soli</name>
    <dbReference type="NCBI Taxonomy" id="2035533"/>
    <lineage>
        <taxon>Bacteria</taxon>
        <taxon>Bacillati</taxon>
        <taxon>Actinomycetota</taxon>
        <taxon>Actinomycetes</taxon>
        <taxon>Micrococcales</taxon>
        <taxon>Promicromonosporaceae</taxon>
        <taxon>Promicromonospora</taxon>
    </lineage>
</organism>
<evidence type="ECO:0008006" key="4">
    <source>
        <dbReference type="Google" id="ProtNLM"/>
    </source>
</evidence>
<dbReference type="InterPro" id="IPR036986">
    <property type="entry name" value="S4_RNA-bd_sf"/>
</dbReference>
<dbReference type="SUPFAM" id="SSF55174">
    <property type="entry name" value="Alpha-L RNA-binding motif"/>
    <property type="match status" value="1"/>
</dbReference>
<evidence type="ECO:0000313" key="3">
    <source>
        <dbReference type="Proteomes" id="UP000627369"/>
    </source>
</evidence>
<reference evidence="2" key="1">
    <citation type="journal article" date="2014" name="Int. J. Syst. Evol. Microbiol.">
        <title>Complete genome sequence of Corynebacterium casei LMG S-19264T (=DSM 44701T), isolated from a smear-ripened cheese.</title>
        <authorList>
            <consortium name="US DOE Joint Genome Institute (JGI-PGF)"/>
            <person name="Walter F."/>
            <person name="Albersmeier A."/>
            <person name="Kalinowski J."/>
            <person name="Ruckert C."/>
        </authorList>
    </citation>
    <scope>NUCLEOTIDE SEQUENCE</scope>
    <source>
        <strain evidence="2">CGMCC 4.7398</strain>
    </source>
</reference>
<dbReference type="CDD" id="cd00165">
    <property type="entry name" value="S4"/>
    <property type="match status" value="1"/>
</dbReference>
<dbReference type="Gene3D" id="3.10.290.10">
    <property type="entry name" value="RNA-binding S4 domain"/>
    <property type="match status" value="1"/>
</dbReference>
<keyword evidence="1" id="KW-0694">RNA-binding</keyword>
<dbReference type="AlphaFoldDB" id="A0A919FYB6"/>